<dbReference type="GO" id="GO:0008652">
    <property type="term" value="P:amino acid biosynthetic process"/>
    <property type="evidence" value="ECO:0007669"/>
    <property type="project" value="UniProtKB-KW"/>
</dbReference>
<dbReference type="GO" id="GO:0009073">
    <property type="term" value="P:aromatic amino acid family biosynthetic process"/>
    <property type="evidence" value="ECO:0007669"/>
    <property type="project" value="UniProtKB-KW"/>
</dbReference>
<dbReference type="GO" id="GO:0019632">
    <property type="term" value="P:shikimate metabolic process"/>
    <property type="evidence" value="ECO:0007669"/>
    <property type="project" value="InterPro"/>
</dbReference>
<feature type="binding site" evidence="8">
    <location>
        <position position="218"/>
    </location>
    <ligand>
        <name>NADP(+)</name>
        <dbReference type="ChEBI" id="CHEBI:58349"/>
    </ligand>
</feature>
<dbReference type="InterPro" id="IPR011342">
    <property type="entry name" value="Shikimate_DH"/>
</dbReference>
<feature type="binding site" evidence="8">
    <location>
        <position position="64"/>
    </location>
    <ligand>
        <name>shikimate</name>
        <dbReference type="ChEBI" id="CHEBI:36208"/>
    </ligand>
</feature>
<dbReference type="Pfam" id="PF18317">
    <property type="entry name" value="SDH_C"/>
    <property type="match status" value="1"/>
</dbReference>
<feature type="binding site" evidence="8">
    <location>
        <position position="105"/>
    </location>
    <ligand>
        <name>shikimate</name>
        <dbReference type="ChEBI" id="CHEBI:36208"/>
    </ligand>
</feature>
<dbReference type="NCBIfam" id="TIGR00507">
    <property type="entry name" value="aroE"/>
    <property type="match status" value="1"/>
</dbReference>
<dbReference type="InterPro" id="IPR022893">
    <property type="entry name" value="Shikimate_DH_fam"/>
</dbReference>
<dbReference type="HAMAP" id="MF_00222">
    <property type="entry name" value="Shikimate_DH_AroE"/>
    <property type="match status" value="1"/>
</dbReference>
<dbReference type="Gene3D" id="3.40.50.10860">
    <property type="entry name" value="Leucine Dehydrogenase, chain A, domain 1"/>
    <property type="match status" value="1"/>
</dbReference>
<keyword evidence="6 8" id="KW-0057">Aromatic amino acid biosynthesis</keyword>
<evidence type="ECO:0000259" key="10">
    <source>
        <dbReference type="Pfam" id="PF08501"/>
    </source>
</evidence>
<evidence type="ECO:0000313" key="13">
    <source>
        <dbReference type="Proteomes" id="UP001321825"/>
    </source>
</evidence>
<dbReference type="KEGG" id="mcau:MIT9_P0601"/>
<accession>A0AAU9CMD1</accession>
<comment type="function">
    <text evidence="8">Involved in the biosynthesis of the chorismate, which leads to the biosynthesis of aromatic amino acids. Catalyzes the reversible NADPH linked reduction of 3-dehydroshikimate (DHSA) to yield shikimate (SA).</text>
</comment>
<dbReference type="SUPFAM" id="SSF53223">
    <property type="entry name" value="Aminoacid dehydrogenase-like, N-terminal domain"/>
    <property type="match status" value="1"/>
</dbReference>
<feature type="binding site" evidence="8">
    <location>
        <begin position="17"/>
        <end position="19"/>
    </location>
    <ligand>
        <name>shikimate</name>
        <dbReference type="ChEBI" id="CHEBI:36208"/>
    </ligand>
</feature>
<keyword evidence="5 8" id="KW-0560">Oxidoreductase</keyword>
<feature type="binding site" evidence="8">
    <location>
        <position position="242"/>
    </location>
    <ligand>
        <name>NADP(+)</name>
        <dbReference type="ChEBI" id="CHEBI:58349"/>
    </ligand>
</feature>
<comment type="subunit">
    <text evidence="8">Homodimer.</text>
</comment>
<dbReference type="SUPFAM" id="SSF51735">
    <property type="entry name" value="NAD(P)-binding Rossmann-fold domains"/>
    <property type="match status" value="1"/>
</dbReference>
<keyword evidence="3 8" id="KW-0028">Amino-acid biosynthesis</keyword>
<feature type="active site" description="Proton acceptor" evidence="8">
    <location>
        <position position="68"/>
    </location>
</feature>
<feature type="binding site" evidence="8">
    <location>
        <position position="80"/>
    </location>
    <ligand>
        <name>NADP(+)</name>
        <dbReference type="ChEBI" id="CHEBI:58349"/>
    </ligand>
</feature>
<feature type="binding site" evidence="8">
    <location>
        <begin position="130"/>
        <end position="134"/>
    </location>
    <ligand>
        <name>NADP(+)</name>
        <dbReference type="ChEBI" id="CHEBI:58349"/>
    </ligand>
</feature>
<dbReference type="GO" id="GO:0005829">
    <property type="term" value="C:cytosol"/>
    <property type="evidence" value="ECO:0007669"/>
    <property type="project" value="TreeGrafter"/>
</dbReference>
<dbReference type="InterPro" id="IPR041121">
    <property type="entry name" value="SDH_C"/>
</dbReference>
<evidence type="ECO:0000256" key="8">
    <source>
        <dbReference type="HAMAP-Rule" id="MF_00222"/>
    </source>
</evidence>
<protein>
    <recommendedName>
        <fullName evidence="2 8">Shikimate dehydrogenase (NADP(+))</fullName>
        <shortName evidence="8">SDH</shortName>
        <ecNumber evidence="2 8">1.1.1.25</ecNumber>
    </recommendedName>
</protein>
<dbReference type="InterPro" id="IPR013708">
    <property type="entry name" value="Shikimate_DH-bd_N"/>
</dbReference>
<feature type="binding site" evidence="8">
    <location>
        <position position="89"/>
    </location>
    <ligand>
        <name>shikimate</name>
        <dbReference type="ChEBI" id="CHEBI:36208"/>
    </ligand>
</feature>
<comment type="similarity">
    <text evidence="8">Belongs to the shikimate dehydrogenase family.</text>
</comment>
<dbReference type="PANTHER" id="PTHR21089">
    <property type="entry name" value="SHIKIMATE DEHYDROGENASE"/>
    <property type="match status" value="1"/>
</dbReference>
<evidence type="ECO:0000256" key="4">
    <source>
        <dbReference type="ARBA" id="ARBA00022857"/>
    </source>
</evidence>
<keyword evidence="13" id="KW-1185">Reference proteome</keyword>
<reference evidence="13" key="1">
    <citation type="journal article" date="2024" name="Int. J. Syst. Evol. Microbiol.">
        <title>Methylomarinovum tepidoasis sp. nov., a moderately thermophilic methanotroph of the family Methylothermaceae isolated from a deep-sea hydrothermal field.</title>
        <authorList>
            <person name="Hirayama H."/>
            <person name="Takaki Y."/>
            <person name="Abe M."/>
            <person name="Miyazaki M."/>
            <person name="Uematsu K."/>
            <person name="Matsui Y."/>
            <person name="Takai K."/>
        </authorList>
    </citation>
    <scope>NUCLEOTIDE SEQUENCE [LARGE SCALE GENOMIC DNA]</scope>
    <source>
        <strain evidence="13">IT-9</strain>
    </source>
</reference>
<dbReference type="GO" id="GO:0009423">
    <property type="term" value="P:chorismate biosynthetic process"/>
    <property type="evidence" value="ECO:0007669"/>
    <property type="project" value="UniProtKB-UniRule"/>
</dbReference>
<dbReference type="EMBL" id="AP024714">
    <property type="protein sequence ID" value="BCX81023.1"/>
    <property type="molecule type" value="Genomic_DNA"/>
</dbReference>
<name>A0AAU9CMD1_9GAMM</name>
<feature type="binding site" evidence="8">
    <location>
        <begin position="154"/>
        <end position="159"/>
    </location>
    <ligand>
        <name>NADP(+)</name>
        <dbReference type="ChEBI" id="CHEBI:58349"/>
    </ligand>
</feature>
<feature type="binding site" evidence="8">
    <location>
        <position position="220"/>
    </location>
    <ligand>
        <name>shikimate</name>
        <dbReference type="ChEBI" id="CHEBI:36208"/>
    </ligand>
</feature>
<dbReference type="GO" id="GO:0004764">
    <property type="term" value="F:shikimate 3-dehydrogenase (NADP+) activity"/>
    <property type="evidence" value="ECO:0007669"/>
    <property type="project" value="UniProtKB-UniRule"/>
</dbReference>
<dbReference type="GO" id="GO:0050661">
    <property type="term" value="F:NADP binding"/>
    <property type="evidence" value="ECO:0007669"/>
    <property type="project" value="InterPro"/>
</dbReference>
<keyword evidence="4 8" id="KW-0521">NADP</keyword>
<dbReference type="Proteomes" id="UP001321825">
    <property type="component" value="Chromosome"/>
</dbReference>
<dbReference type="AlphaFoldDB" id="A0AAU9CMD1"/>
<organism evidence="12 13">
    <name type="scientific">Methylomarinovum caldicuralii</name>
    <dbReference type="NCBI Taxonomy" id="438856"/>
    <lineage>
        <taxon>Bacteria</taxon>
        <taxon>Pseudomonadati</taxon>
        <taxon>Pseudomonadota</taxon>
        <taxon>Gammaproteobacteria</taxon>
        <taxon>Methylococcales</taxon>
        <taxon>Methylothermaceae</taxon>
        <taxon>Methylomarinovum</taxon>
    </lineage>
</organism>
<dbReference type="RefSeq" id="WP_317705965.1">
    <property type="nucleotide sequence ID" value="NZ_AP024714.1"/>
</dbReference>
<evidence type="ECO:0000259" key="11">
    <source>
        <dbReference type="Pfam" id="PF18317"/>
    </source>
</evidence>
<dbReference type="CDD" id="cd01065">
    <property type="entry name" value="NAD_bind_Shikimate_DH"/>
    <property type="match status" value="1"/>
</dbReference>
<dbReference type="FunFam" id="3.40.50.10860:FF:000006">
    <property type="entry name" value="Shikimate dehydrogenase (NADP(+))"/>
    <property type="match status" value="1"/>
</dbReference>
<evidence type="ECO:0000313" key="12">
    <source>
        <dbReference type="EMBL" id="BCX81023.1"/>
    </source>
</evidence>
<evidence type="ECO:0000256" key="3">
    <source>
        <dbReference type="ARBA" id="ARBA00022605"/>
    </source>
</evidence>
<evidence type="ECO:0000256" key="7">
    <source>
        <dbReference type="ARBA" id="ARBA00049442"/>
    </source>
</evidence>
<dbReference type="PANTHER" id="PTHR21089:SF1">
    <property type="entry name" value="BIFUNCTIONAL 3-DEHYDROQUINATE DEHYDRATASE_SHIKIMATE DEHYDROGENASE, CHLOROPLASTIC"/>
    <property type="match status" value="1"/>
</dbReference>
<dbReference type="Gene3D" id="3.40.50.720">
    <property type="entry name" value="NAD(P)-binding Rossmann-like Domain"/>
    <property type="match status" value="1"/>
</dbReference>
<gene>
    <name evidence="8" type="primary">aroE</name>
    <name evidence="12" type="ORF">MIT9_P0601</name>
</gene>
<dbReference type="FunFam" id="3.40.50.720:FF:000104">
    <property type="entry name" value="Shikimate dehydrogenase (NADP(+))"/>
    <property type="match status" value="1"/>
</dbReference>
<feature type="domain" description="SDH C-terminal" evidence="11">
    <location>
        <begin position="242"/>
        <end position="268"/>
    </location>
</feature>
<evidence type="ECO:0000256" key="2">
    <source>
        <dbReference type="ARBA" id="ARBA00012962"/>
    </source>
</evidence>
<feature type="domain" description="Shikimate dehydrogenase substrate binding N-terminal" evidence="10">
    <location>
        <begin position="9"/>
        <end position="91"/>
    </location>
</feature>
<evidence type="ECO:0000256" key="5">
    <source>
        <dbReference type="ARBA" id="ARBA00023002"/>
    </source>
</evidence>
<dbReference type="Pfam" id="PF08501">
    <property type="entry name" value="Shikimate_dh_N"/>
    <property type="match status" value="1"/>
</dbReference>
<feature type="binding site" evidence="8">
    <location>
        <position position="249"/>
    </location>
    <ligand>
        <name>shikimate</name>
        <dbReference type="ChEBI" id="CHEBI:36208"/>
    </ligand>
</feature>
<dbReference type="InterPro" id="IPR006151">
    <property type="entry name" value="Shikm_DH/Glu-tRNA_Rdtase"/>
</dbReference>
<dbReference type="EC" id="1.1.1.25" evidence="2 8"/>
<proteinExistence type="inferred from homology"/>
<comment type="catalytic activity">
    <reaction evidence="7 8">
        <text>shikimate + NADP(+) = 3-dehydroshikimate + NADPH + H(+)</text>
        <dbReference type="Rhea" id="RHEA:17737"/>
        <dbReference type="ChEBI" id="CHEBI:15378"/>
        <dbReference type="ChEBI" id="CHEBI:16630"/>
        <dbReference type="ChEBI" id="CHEBI:36208"/>
        <dbReference type="ChEBI" id="CHEBI:57783"/>
        <dbReference type="ChEBI" id="CHEBI:58349"/>
        <dbReference type="EC" id="1.1.1.25"/>
    </reaction>
</comment>
<evidence type="ECO:0000256" key="6">
    <source>
        <dbReference type="ARBA" id="ARBA00023141"/>
    </source>
</evidence>
<evidence type="ECO:0000256" key="1">
    <source>
        <dbReference type="ARBA" id="ARBA00004871"/>
    </source>
</evidence>
<dbReference type="InterPro" id="IPR036291">
    <property type="entry name" value="NAD(P)-bd_dom_sf"/>
</dbReference>
<dbReference type="Pfam" id="PF01488">
    <property type="entry name" value="Shikimate_DH"/>
    <property type="match status" value="1"/>
</dbReference>
<comment type="pathway">
    <text evidence="1 8">Metabolic intermediate biosynthesis; chorismate biosynthesis; chorismate from D-erythrose 4-phosphate and phosphoenolpyruvate: step 4/7.</text>
</comment>
<dbReference type="InterPro" id="IPR046346">
    <property type="entry name" value="Aminoacid_DH-like_N_sf"/>
</dbReference>
<sequence>MPEPDRYAVFGHPIGHSRSPQIHRLFAEQTGEALVYTAQDVPPECFATALRVFRAGGGAGLNCTVPLKEQAFEAAQVLSDRARLSGAVNTLWWDRDDVLHGDNTDGVGLVRDLTVNLEVALTGKRVLLLGAGGSARGVLGPLLAERPEAIVIANRTVSRAEELARRFAALGQVAACGFAALEGCRFDVVINATSTSLQGELPPLPDDLLAPGAVCYDLMYADVPTAFVRWGLDHGAGLSVDGLGMLVEQAAEAFRIWRGVRPQTAPVIACLRR</sequence>
<evidence type="ECO:0000259" key="9">
    <source>
        <dbReference type="Pfam" id="PF01488"/>
    </source>
</evidence>
<dbReference type="NCBIfam" id="NF001310">
    <property type="entry name" value="PRK00258.1-2"/>
    <property type="match status" value="1"/>
</dbReference>
<feature type="domain" description="Quinate/shikimate 5-dehydrogenase/glutamyl-tRNA reductase" evidence="9">
    <location>
        <begin position="120"/>
        <end position="195"/>
    </location>
</feature>